<feature type="region of interest" description="Disordered" evidence="1">
    <location>
        <begin position="36"/>
        <end position="62"/>
    </location>
</feature>
<accession>A0A2A2M5M1</accession>
<comment type="caution">
    <text evidence="2">The sequence shown here is derived from an EMBL/GenBank/DDBJ whole genome shotgun (WGS) entry which is preliminary data.</text>
</comment>
<proteinExistence type="predicted"/>
<reference evidence="2 3" key="1">
    <citation type="journal article" date="2017" name="Curr. Biol.">
        <title>Genome architecture and evolution of a unichromosomal asexual nematode.</title>
        <authorList>
            <person name="Fradin H."/>
            <person name="Zegar C."/>
            <person name="Gutwein M."/>
            <person name="Lucas J."/>
            <person name="Kovtun M."/>
            <person name="Corcoran D."/>
            <person name="Baugh L.R."/>
            <person name="Kiontke K."/>
            <person name="Gunsalus K."/>
            <person name="Fitch D.H."/>
            <person name="Piano F."/>
        </authorList>
    </citation>
    <scope>NUCLEOTIDE SEQUENCE [LARGE SCALE GENOMIC DNA]</scope>
    <source>
        <strain evidence="2">PF1309</strain>
    </source>
</reference>
<name>A0A2A2M5M1_9BILA</name>
<evidence type="ECO:0000256" key="1">
    <source>
        <dbReference type="SAM" id="MobiDB-lite"/>
    </source>
</evidence>
<feature type="compositionally biased region" description="Low complexity" evidence="1">
    <location>
        <begin position="36"/>
        <end position="47"/>
    </location>
</feature>
<organism evidence="2 3">
    <name type="scientific">Diploscapter pachys</name>
    <dbReference type="NCBI Taxonomy" id="2018661"/>
    <lineage>
        <taxon>Eukaryota</taxon>
        <taxon>Metazoa</taxon>
        <taxon>Ecdysozoa</taxon>
        <taxon>Nematoda</taxon>
        <taxon>Chromadorea</taxon>
        <taxon>Rhabditida</taxon>
        <taxon>Rhabditina</taxon>
        <taxon>Rhabditomorpha</taxon>
        <taxon>Rhabditoidea</taxon>
        <taxon>Rhabditidae</taxon>
        <taxon>Diploscapter</taxon>
    </lineage>
</organism>
<keyword evidence="3" id="KW-1185">Reference proteome</keyword>
<evidence type="ECO:0000313" key="2">
    <source>
        <dbReference type="EMBL" id="PAV93798.1"/>
    </source>
</evidence>
<dbReference type="Proteomes" id="UP000218231">
    <property type="component" value="Unassembled WGS sequence"/>
</dbReference>
<gene>
    <name evidence="2" type="ORF">WR25_21193</name>
</gene>
<protein>
    <submittedName>
        <fullName evidence="2">Uncharacterized protein</fullName>
    </submittedName>
</protein>
<sequence length="77" mass="7823">MSRSGRPLRSSSSSAASPFSAVITVYPCRVSARSATARTISSSSTRRMVPVPQTSTGLAGARGAGARVAVPAAWTGR</sequence>
<dbReference type="AlphaFoldDB" id="A0A2A2M5M1"/>
<dbReference type="EMBL" id="LIAE01004223">
    <property type="protein sequence ID" value="PAV93798.1"/>
    <property type="molecule type" value="Genomic_DNA"/>
</dbReference>
<evidence type="ECO:0000313" key="3">
    <source>
        <dbReference type="Proteomes" id="UP000218231"/>
    </source>
</evidence>